<keyword evidence="4" id="KW-1185">Reference proteome</keyword>
<dbReference type="GO" id="GO:0009055">
    <property type="term" value="F:electron transfer activity"/>
    <property type="evidence" value="ECO:0007669"/>
    <property type="project" value="TreeGrafter"/>
</dbReference>
<gene>
    <name evidence="3" type="ORF">GLW01_03380</name>
</gene>
<protein>
    <recommendedName>
        <fullName evidence="2">Glutaredoxin domain-containing protein</fullName>
    </recommendedName>
</protein>
<dbReference type="GO" id="GO:0045454">
    <property type="term" value="P:cell redox homeostasis"/>
    <property type="evidence" value="ECO:0007669"/>
    <property type="project" value="TreeGrafter"/>
</dbReference>
<comment type="caution">
    <text evidence="3">The sequence shown here is derived from an EMBL/GenBank/DDBJ whole genome shotgun (WGS) entry which is preliminary data.</text>
</comment>
<feature type="domain" description="Glutaredoxin" evidence="2">
    <location>
        <begin position="73"/>
        <end position="129"/>
    </location>
</feature>
<keyword evidence="1" id="KW-0812">Transmembrane</keyword>
<dbReference type="Pfam" id="PF00462">
    <property type="entry name" value="Glutaredoxin"/>
    <property type="match status" value="1"/>
</dbReference>
<dbReference type="EMBL" id="WMEX01000002">
    <property type="protein sequence ID" value="MYL25827.1"/>
    <property type="molecule type" value="Genomic_DNA"/>
</dbReference>
<dbReference type="CDD" id="cd02976">
    <property type="entry name" value="NrdH"/>
    <property type="match status" value="1"/>
</dbReference>
<keyword evidence="1" id="KW-0472">Membrane</keyword>
<proteinExistence type="predicted"/>
<evidence type="ECO:0000259" key="2">
    <source>
        <dbReference type="Pfam" id="PF00462"/>
    </source>
</evidence>
<dbReference type="InterPro" id="IPR036249">
    <property type="entry name" value="Thioredoxin-like_sf"/>
</dbReference>
<dbReference type="PANTHER" id="PTHR34386:SF1">
    <property type="entry name" value="GLUTAREDOXIN-LIKE PROTEIN NRDH"/>
    <property type="match status" value="1"/>
</dbReference>
<dbReference type="AlphaFoldDB" id="A0A9X5B555"/>
<dbReference type="InterPro" id="IPR002109">
    <property type="entry name" value="Glutaredoxin"/>
</dbReference>
<organism evidence="3 4">
    <name type="scientific">Vreelandella halophila</name>
    <dbReference type="NCBI Taxonomy" id="86177"/>
    <lineage>
        <taxon>Bacteria</taxon>
        <taxon>Pseudomonadati</taxon>
        <taxon>Pseudomonadota</taxon>
        <taxon>Gammaproteobacteria</taxon>
        <taxon>Oceanospirillales</taxon>
        <taxon>Halomonadaceae</taxon>
        <taxon>Vreelandella</taxon>
    </lineage>
</organism>
<dbReference type="Gene3D" id="3.40.30.10">
    <property type="entry name" value="Glutaredoxin"/>
    <property type="match status" value="1"/>
</dbReference>
<dbReference type="PANTHER" id="PTHR34386">
    <property type="entry name" value="GLUTAREDOXIN"/>
    <property type="match status" value="1"/>
</dbReference>
<dbReference type="PROSITE" id="PS51354">
    <property type="entry name" value="GLUTAREDOXIN_2"/>
    <property type="match status" value="1"/>
</dbReference>
<dbReference type="SUPFAM" id="SSF52833">
    <property type="entry name" value="Thioredoxin-like"/>
    <property type="match status" value="1"/>
</dbReference>
<keyword evidence="1" id="KW-1133">Transmembrane helix</keyword>
<name>A0A9X5B555_9GAMM</name>
<dbReference type="Proteomes" id="UP000460751">
    <property type="component" value="Unassembled WGS sequence"/>
</dbReference>
<dbReference type="InterPro" id="IPR051548">
    <property type="entry name" value="Grx-like_ET"/>
</dbReference>
<evidence type="ECO:0000313" key="4">
    <source>
        <dbReference type="Proteomes" id="UP000460751"/>
    </source>
</evidence>
<reference evidence="3 4" key="1">
    <citation type="submission" date="2019-11" db="EMBL/GenBank/DDBJ databases">
        <title>Genome sequences of 17 halophilic strains isolated from different environments.</title>
        <authorList>
            <person name="Furrow R.E."/>
        </authorList>
    </citation>
    <scope>NUCLEOTIDE SEQUENCE [LARGE SCALE GENOMIC DNA]</scope>
    <source>
        <strain evidence="3 4">22507_15_FS</strain>
    </source>
</reference>
<accession>A0A9X5B555</accession>
<feature type="transmembrane region" description="Helical" evidence="1">
    <location>
        <begin position="50"/>
        <end position="68"/>
    </location>
</feature>
<evidence type="ECO:0000256" key="1">
    <source>
        <dbReference type="SAM" id="Phobius"/>
    </source>
</evidence>
<sequence length="154" mass="17706">MTQSRRPRDIKRAIGWPGASLCGVTLELFLCRYHWSHTRGRSLMILRNTLYIFLFLIIGAVSTVSIAGTDREVVMFSIDYCPSCEAAKRFFSEHGIVYSEYNLNESAKARTTFERLGGRGTPLLFLEGKTMNGFHPQRFRQFWRKATGEDLETK</sequence>
<evidence type="ECO:0000313" key="3">
    <source>
        <dbReference type="EMBL" id="MYL25827.1"/>
    </source>
</evidence>
<feature type="transmembrane region" description="Helical" evidence="1">
    <location>
        <begin position="12"/>
        <end position="30"/>
    </location>
</feature>